<reference evidence="1 2" key="1">
    <citation type="submission" date="2018-06" db="EMBL/GenBank/DDBJ databases">
        <authorList>
            <consortium name="Pathogen Informatics"/>
            <person name="Doyle S."/>
        </authorList>
    </citation>
    <scope>NUCLEOTIDE SEQUENCE [LARGE SCALE GENOMIC DNA]</scope>
    <source>
        <strain evidence="1 2">NCTC11190</strain>
    </source>
</reference>
<protein>
    <submittedName>
        <fullName evidence="1">Uncharacterized protein</fullName>
    </submittedName>
</protein>
<keyword evidence="2" id="KW-1185">Reference proteome</keyword>
<sequence length="163" mass="17785">MSIEYAVRVNFVYTYSDIKAGAGRTQTGGHRCRPPSGVAPGFVPGVRIASCRIFSIKRTPGRSDPVGSFAWVCHTRFRRHRRADRGKWSPPLYSVIYNRVAGSRFRLAPSGIGRSENNEGVSRTGNALARYPEVPGNYLRIAATPGSSLPSMYSSNAPPPVDT</sequence>
<dbReference type="Proteomes" id="UP000255233">
    <property type="component" value="Unassembled WGS sequence"/>
</dbReference>
<proteinExistence type="predicted"/>
<dbReference type="STRING" id="880526.GCA_000427365_01076"/>
<evidence type="ECO:0000313" key="2">
    <source>
        <dbReference type="Proteomes" id="UP000255233"/>
    </source>
</evidence>
<evidence type="ECO:0000313" key="1">
    <source>
        <dbReference type="EMBL" id="SUE33169.1"/>
    </source>
</evidence>
<dbReference type="AlphaFoldDB" id="A0A379MQY2"/>
<accession>A0A379MQY2</accession>
<gene>
    <name evidence="1" type="ORF">NCTC11190_00366</name>
</gene>
<name>A0A379MQY2_9BACT</name>
<dbReference type="EMBL" id="UGVL01000001">
    <property type="protein sequence ID" value="SUE33169.1"/>
    <property type="molecule type" value="Genomic_DNA"/>
</dbReference>
<organism evidence="1 2">
    <name type="scientific">Rikenella microfusus</name>
    <dbReference type="NCBI Taxonomy" id="28139"/>
    <lineage>
        <taxon>Bacteria</taxon>
        <taxon>Pseudomonadati</taxon>
        <taxon>Bacteroidota</taxon>
        <taxon>Bacteroidia</taxon>
        <taxon>Bacteroidales</taxon>
        <taxon>Rikenellaceae</taxon>
        <taxon>Rikenella</taxon>
    </lineage>
</organism>